<accession>A0A699ZME8</accession>
<dbReference type="AlphaFoldDB" id="A0A699ZME8"/>
<dbReference type="EMBL" id="BLLF01002010">
    <property type="protein sequence ID" value="GFH22300.1"/>
    <property type="molecule type" value="Genomic_DNA"/>
</dbReference>
<reference evidence="2 3" key="1">
    <citation type="submission" date="2020-02" db="EMBL/GenBank/DDBJ databases">
        <title>Draft genome sequence of Haematococcus lacustris strain NIES-144.</title>
        <authorList>
            <person name="Morimoto D."/>
            <person name="Nakagawa S."/>
            <person name="Yoshida T."/>
            <person name="Sawayama S."/>
        </authorList>
    </citation>
    <scope>NUCLEOTIDE SEQUENCE [LARGE SCALE GENOMIC DNA]</scope>
    <source>
        <strain evidence="2 3">NIES-144</strain>
    </source>
</reference>
<feature type="region of interest" description="Disordered" evidence="1">
    <location>
        <begin position="1"/>
        <end position="28"/>
    </location>
</feature>
<evidence type="ECO:0000256" key="1">
    <source>
        <dbReference type="SAM" id="MobiDB-lite"/>
    </source>
</evidence>
<feature type="non-terminal residue" evidence="2">
    <location>
        <position position="1"/>
    </location>
</feature>
<evidence type="ECO:0000313" key="3">
    <source>
        <dbReference type="Proteomes" id="UP000485058"/>
    </source>
</evidence>
<organism evidence="2 3">
    <name type="scientific">Haematococcus lacustris</name>
    <name type="common">Green alga</name>
    <name type="synonym">Haematococcus pluvialis</name>
    <dbReference type="NCBI Taxonomy" id="44745"/>
    <lineage>
        <taxon>Eukaryota</taxon>
        <taxon>Viridiplantae</taxon>
        <taxon>Chlorophyta</taxon>
        <taxon>core chlorophytes</taxon>
        <taxon>Chlorophyceae</taxon>
        <taxon>CS clade</taxon>
        <taxon>Chlamydomonadales</taxon>
        <taxon>Haematococcaceae</taxon>
        <taxon>Haematococcus</taxon>
    </lineage>
</organism>
<gene>
    <name evidence="2" type="ORF">HaLaN_19747</name>
</gene>
<name>A0A699ZME8_HAELA</name>
<comment type="caution">
    <text evidence="2">The sequence shown here is derived from an EMBL/GenBank/DDBJ whole genome shotgun (WGS) entry which is preliminary data.</text>
</comment>
<keyword evidence="3" id="KW-1185">Reference proteome</keyword>
<feature type="compositionally biased region" description="Low complexity" evidence="1">
    <location>
        <begin position="1"/>
        <end position="18"/>
    </location>
</feature>
<protein>
    <submittedName>
        <fullName evidence="2">Uncharacterized protein</fullName>
    </submittedName>
</protein>
<proteinExistence type="predicted"/>
<evidence type="ECO:0000313" key="2">
    <source>
        <dbReference type="EMBL" id="GFH22300.1"/>
    </source>
</evidence>
<sequence>MNDVGTSSGSSSRSASRTEAPVPQPALTELDFKSLRNADTVVKPYIMSDSLRKGDKPQGLADMLPDW</sequence>
<feature type="non-terminal residue" evidence="2">
    <location>
        <position position="67"/>
    </location>
</feature>
<dbReference type="Proteomes" id="UP000485058">
    <property type="component" value="Unassembled WGS sequence"/>
</dbReference>